<dbReference type="InterPro" id="IPR035439">
    <property type="entry name" value="UPF0145_dom_sf"/>
</dbReference>
<keyword evidence="3" id="KW-0175">Coiled coil</keyword>
<sequence>MLITTTENLIGYDIEEYIGYISETVTFGINDFKEFFLIADSIGGESSIYRETLEKAKEILNNRLEEKAKSLGANAIIGLRVTYSEMAGRGKSMLLLSGTGTAVAVEIKEEFIEKMEKRKKQIEEIKEKGKEYKKLQEKVLISRALYKKTFFQLNVEYYNEASEDKKREIIEVLNTKEEVISKREEYKNKDTLMLMLLKDGKDIFAEIELYNRSNKTLYK</sequence>
<accession>A0AAX1TVK5</accession>
<evidence type="ECO:0000313" key="5">
    <source>
        <dbReference type="Proteomes" id="UP000249008"/>
    </source>
</evidence>
<dbReference type="EMBL" id="LS483487">
    <property type="protein sequence ID" value="SQJ02343.1"/>
    <property type="molecule type" value="Genomic_DNA"/>
</dbReference>
<dbReference type="AlphaFoldDB" id="A0AAX1TVK5"/>
<evidence type="ECO:0000256" key="2">
    <source>
        <dbReference type="HAMAP-Rule" id="MF_00338"/>
    </source>
</evidence>
<dbReference type="Proteomes" id="UP000249008">
    <property type="component" value="Chromosome 1"/>
</dbReference>
<evidence type="ECO:0000256" key="3">
    <source>
        <dbReference type="SAM" id="Coils"/>
    </source>
</evidence>
<dbReference type="SUPFAM" id="SSF117782">
    <property type="entry name" value="YbjQ-like"/>
    <property type="match status" value="1"/>
</dbReference>
<dbReference type="HAMAP" id="MF_00338">
    <property type="entry name" value="UPF0145"/>
    <property type="match status" value="1"/>
</dbReference>
<dbReference type="Gene3D" id="3.30.110.70">
    <property type="entry name" value="Hypothetical protein apc22750. Chain B"/>
    <property type="match status" value="1"/>
</dbReference>
<gene>
    <name evidence="4" type="primary">ybjQ</name>
    <name evidence="4" type="ORF">NCTC12112_01288</name>
</gene>
<name>A0AAX1TVK5_9FUSO</name>
<reference evidence="4 5" key="1">
    <citation type="submission" date="2018-06" db="EMBL/GenBank/DDBJ databases">
        <authorList>
            <consortium name="Pathogen Informatics"/>
            <person name="Doyle S."/>
        </authorList>
    </citation>
    <scope>NUCLEOTIDE SEQUENCE [LARGE SCALE GENOMIC DNA]</scope>
    <source>
        <strain evidence="4 5">NCTC12112</strain>
    </source>
</reference>
<dbReference type="PANTHER" id="PTHR34068:SF1">
    <property type="entry name" value="UPF0145 PROTEIN YBJQ"/>
    <property type="match status" value="1"/>
</dbReference>
<dbReference type="Pfam" id="PF01906">
    <property type="entry name" value="YbjQ_1"/>
    <property type="match status" value="1"/>
</dbReference>
<proteinExistence type="inferred from homology"/>
<organism evidence="4 5">
    <name type="scientific">Fusobacterium ulcerans</name>
    <dbReference type="NCBI Taxonomy" id="861"/>
    <lineage>
        <taxon>Bacteria</taxon>
        <taxon>Fusobacteriati</taxon>
        <taxon>Fusobacteriota</taxon>
        <taxon>Fusobacteriia</taxon>
        <taxon>Fusobacteriales</taxon>
        <taxon>Fusobacteriaceae</taxon>
        <taxon>Fusobacterium</taxon>
    </lineage>
</organism>
<feature type="coiled-coil region" evidence="3">
    <location>
        <begin position="105"/>
        <end position="138"/>
    </location>
</feature>
<comment type="similarity">
    <text evidence="1 2">Belongs to the UPF0145 family.</text>
</comment>
<dbReference type="PANTHER" id="PTHR34068">
    <property type="entry name" value="UPF0145 PROTEIN YBJQ"/>
    <property type="match status" value="1"/>
</dbReference>
<dbReference type="KEGG" id="ful:C4N20_13605"/>
<evidence type="ECO:0000313" key="4">
    <source>
        <dbReference type="EMBL" id="SQJ02343.1"/>
    </source>
</evidence>
<dbReference type="GeneID" id="78455857"/>
<dbReference type="RefSeq" id="WP_005977672.1">
    <property type="nucleotide sequence ID" value="NZ_BAABXY010000001.1"/>
</dbReference>
<evidence type="ECO:0000256" key="1">
    <source>
        <dbReference type="ARBA" id="ARBA00010751"/>
    </source>
</evidence>
<dbReference type="InterPro" id="IPR002765">
    <property type="entry name" value="UPF0145_YbjQ-like"/>
</dbReference>
<protein>
    <recommendedName>
        <fullName evidence="2">UPF0145 protein NCTC12112_01288</fullName>
    </recommendedName>
</protein>